<evidence type="ECO:0000313" key="2">
    <source>
        <dbReference type="Proteomes" id="UP000479293"/>
    </source>
</evidence>
<keyword evidence="1" id="KW-0808">Transferase</keyword>
<dbReference type="PANTHER" id="PTHR12526">
    <property type="entry name" value="GLYCOSYLTRANSFERASE"/>
    <property type="match status" value="1"/>
</dbReference>
<proteinExistence type="predicted"/>
<dbReference type="RefSeq" id="WP_152756335.1">
    <property type="nucleotide sequence ID" value="NZ_WHLY01000002.1"/>
</dbReference>
<keyword evidence="2" id="KW-1185">Reference proteome</keyword>
<comment type="caution">
    <text evidence="1">The sequence shown here is derived from an EMBL/GenBank/DDBJ whole genome shotgun (WGS) entry which is preliminary data.</text>
</comment>
<organism evidence="1 2">
    <name type="scientific">Salmonirosea aquatica</name>
    <dbReference type="NCBI Taxonomy" id="2654236"/>
    <lineage>
        <taxon>Bacteria</taxon>
        <taxon>Pseudomonadati</taxon>
        <taxon>Bacteroidota</taxon>
        <taxon>Cytophagia</taxon>
        <taxon>Cytophagales</taxon>
        <taxon>Spirosomataceae</taxon>
        <taxon>Salmonirosea</taxon>
    </lineage>
</organism>
<dbReference type="SUPFAM" id="SSF53756">
    <property type="entry name" value="UDP-Glycosyltransferase/glycogen phosphorylase"/>
    <property type="match status" value="1"/>
</dbReference>
<dbReference type="GO" id="GO:0016740">
    <property type="term" value="F:transferase activity"/>
    <property type="evidence" value="ECO:0007669"/>
    <property type="project" value="UniProtKB-KW"/>
</dbReference>
<dbReference type="AlphaFoldDB" id="A0A7C9FB22"/>
<gene>
    <name evidence="1" type="ORF">GBK04_01800</name>
</gene>
<name>A0A7C9FB22_9BACT</name>
<dbReference type="EMBL" id="WHLY01000002">
    <property type="protein sequence ID" value="MPR32110.1"/>
    <property type="molecule type" value="Genomic_DNA"/>
</dbReference>
<accession>A0A7C9FB22</accession>
<sequence>MDLKGQNIVIFSLFRFDAEIESTSFALARQLARDNEVFYFDNPYTIIDLIRRRKTAAFRKRWGKFGLFSDEPIIMPDSLLRVFILPVLLSIHFLPEGRLYRFLLRVNESLIRWKIRYVLKKRGITDFIFINSFNFHYPNVAQGLQARLKVYQCLDPIIGDFDGRHGLVSERELVENADLIICSSKQLYQEKKALNPHTHFVPNAADIDHSRKALNPDLPLSPLLAGITPPVVGYLGSVDHRMDLPLLGYLAAQHPDKNFVLIGPVFSDLPDSIQQAPNIHFPGKIQYADLPSVLKGFSVCIIPFLKDEQSATVFPLKLFEYLGAGKPVIISDFNPDLQDFTFNSVAICADPPAFSEAIRVALATDSEARRAERIRIASRNTWHHRADALATLLADALVRKGH</sequence>
<dbReference type="Pfam" id="PF13692">
    <property type="entry name" value="Glyco_trans_1_4"/>
    <property type="match status" value="1"/>
</dbReference>
<dbReference type="Gene3D" id="3.40.50.2000">
    <property type="entry name" value="Glycogen Phosphorylase B"/>
    <property type="match status" value="1"/>
</dbReference>
<protein>
    <submittedName>
        <fullName evidence="1">Glycosyltransferase</fullName>
    </submittedName>
</protein>
<dbReference type="Gene3D" id="3.40.50.11010">
    <property type="match status" value="1"/>
</dbReference>
<evidence type="ECO:0000313" key="1">
    <source>
        <dbReference type="EMBL" id="MPR32110.1"/>
    </source>
</evidence>
<dbReference type="PANTHER" id="PTHR12526:SF630">
    <property type="entry name" value="GLYCOSYLTRANSFERASE"/>
    <property type="match status" value="1"/>
</dbReference>
<reference evidence="1 2" key="1">
    <citation type="submission" date="2019-10" db="EMBL/GenBank/DDBJ databases">
        <title>Draft Genome Sequence of Cytophagaceae sp. SJW1-29.</title>
        <authorList>
            <person name="Choi A."/>
        </authorList>
    </citation>
    <scope>NUCLEOTIDE SEQUENCE [LARGE SCALE GENOMIC DNA]</scope>
    <source>
        <strain evidence="1 2">SJW1-29</strain>
    </source>
</reference>
<dbReference type="Proteomes" id="UP000479293">
    <property type="component" value="Unassembled WGS sequence"/>
</dbReference>